<feature type="transmembrane region" description="Helical" evidence="1">
    <location>
        <begin position="239"/>
        <end position="259"/>
    </location>
</feature>
<feature type="transmembrane region" description="Helical" evidence="1">
    <location>
        <begin position="28"/>
        <end position="48"/>
    </location>
</feature>
<feature type="transmembrane region" description="Helical" evidence="1">
    <location>
        <begin position="208"/>
        <end position="227"/>
    </location>
</feature>
<dbReference type="OrthoDB" id="1669814at2759"/>
<proteinExistence type="predicted"/>
<dbReference type="AlphaFoldDB" id="A0A7D8Z165"/>
<feature type="transmembrane region" description="Helical" evidence="1">
    <location>
        <begin position="107"/>
        <end position="126"/>
    </location>
</feature>
<comment type="caution">
    <text evidence="2">The sequence shown here is derived from an EMBL/GenBank/DDBJ whole genome shotgun (WGS) entry which is preliminary data.</text>
</comment>
<evidence type="ECO:0000256" key="1">
    <source>
        <dbReference type="SAM" id="Phobius"/>
    </source>
</evidence>
<feature type="transmembrane region" description="Helical" evidence="1">
    <location>
        <begin position="138"/>
        <end position="157"/>
    </location>
</feature>
<feature type="transmembrane region" description="Helical" evidence="1">
    <location>
        <begin position="419"/>
        <end position="437"/>
    </location>
</feature>
<keyword evidence="1" id="KW-0472">Membrane</keyword>
<reference evidence="2 3" key="1">
    <citation type="submission" date="2018-05" db="EMBL/GenBank/DDBJ databases">
        <title>Whole genome sequencing for identification of molecular markers to develop diagnostic detection tools for the regulated plant pathogen Lachnellula willkommii.</title>
        <authorList>
            <person name="Giroux E."/>
            <person name="Bilodeau G."/>
        </authorList>
    </citation>
    <scope>NUCLEOTIDE SEQUENCE [LARGE SCALE GENOMIC DNA]</scope>
    <source>
        <strain evidence="2 3">CBS 625.97</strain>
    </source>
</reference>
<feature type="transmembrane region" description="Helical" evidence="1">
    <location>
        <begin position="358"/>
        <end position="378"/>
    </location>
</feature>
<accession>A0A7D8Z165</accession>
<organism evidence="2 3">
    <name type="scientific">Lachnellula cervina</name>
    <dbReference type="NCBI Taxonomy" id="1316786"/>
    <lineage>
        <taxon>Eukaryota</taxon>
        <taxon>Fungi</taxon>
        <taxon>Dikarya</taxon>
        <taxon>Ascomycota</taxon>
        <taxon>Pezizomycotina</taxon>
        <taxon>Leotiomycetes</taxon>
        <taxon>Helotiales</taxon>
        <taxon>Lachnaceae</taxon>
        <taxon>Lachnellula</taxon>
    </lineage>
</organism>
<dbReference type="Proteomes" id="UP000481288">
    <property type="component" value="Unassembled WGS sequence"/>
</dbReference>
<keyword evidence="1" id="KW-0812">Transmembrane</keyword>
<evidence type="ECO:0000313" key="3">
    <source>
        <dbReference type="Proteomes" id="UP000481288"/>
    </source>
</evidence>
<feature type="transmembrane region" description="Helical" evidence="1">
    <location>
        <begin position="163"/>
        <end position="187"/>
    </location>
</feature>
<feature type="transmembrane region" description="Helical" evidence="1">
    <location>
        <begin position="295"/>
        <end position="318"/>
    </location>
</feature>
<sequence length="531" mass="59431">MSLSSGTPSTLLTGHTPTRWYHFRPRTIVLILLPVLSFLGAYGTWGLARSNGILAAITALFAEELPKFPGTEDPLLLRYTGFKAIDYRLSNLVIFSAPVLDLSHADLTLFGFHGFGQFGAAWTLIMMESMRMGNRFRAVSYIGTVGVLFQQLTLISISTVGALFLKLSFAVVVPLWLFLHILVSPVAKPFPGTHANRVLLVPSWDLRILPFSIVLGYIVPSLLMALPSPKFVDQSLHQVYIAFWHAFPIWTVGIHAITIRASQWIVKKMWDETNRKPPKPQGTSYLNNVKHVYRFVLALCIITHIPVVVIALLPPWVIPESTPTLALLGKNNILDIFVPYFPRPSYRVHFLAEGVHTFLMWDLYVGAAAFLTWAVLLYRNATSEKAIVDPNKSLPIYGELFLGNRPQDAPLWRKLFPKIALWTLVSGPIGALAILLWERDAISVNVKYQDHQATQFGSQHVLMFRDQVQVPVQVPPSKEPTNGNRIGEFDDGAATSQDLSSTSYITTKKKTSLRALTDRAHELLRPFSSQL</sequence>
<protein>
    <submittedName>
        <fullName evidence="2">Citreoviridin biosynthesis protein D</fullName>
    </submittedName>
</protein>
<evidence type="ECO:0000313" key="2">
    <source>
        <dbReference type="EMBL" id="TVY54714.1"/>
    </source>
</evidence>
<gene>
    <name evidence="2" type="primary">ctvD</name>
    <name evidence="2" type="ORF">LCER1_G002942</name>
</gene>
<keyword evidence="3" id="KW-1185">Reference proteome</keyword>
<name>A0A7D8Z165_9HELO</name>
<keyword evidence="1" id="KW-1133">Transmembrane helix</keyword>
<dbReference type="EMBL" id="QGMG01000311">
    <property type="protein sequence ID" value="TVY54714.1"/>
    <property type="molecule type" value="Genomic_DNA"/>
</dbReference>